<name>E7N4N7_9FIRM</name>
<reference evidence="2 3" key="1">
    <citation type="submission" date="2010-08" db="EMBL/GenBank/DDBJ databases">
        <authorList>
            <person name="Weinstock G."/>
            <person name="Sodergren E."/>
            <person name="Clifton S."/>
            <person name="Fulton L."/>
            <person name="Fulton B."/>
            <person name="Courtney L."/>
            <person name="Fronick C."/>
            <person name="Harrison M."/>
            <person name="Strong C."/>
            <person name="Farmer C."/>
            <person name="Delahaunty K."/>
            <person name="Markovic C."/>
            <person name="Hall O."/>
            <person name="Minx P."/>
            <person name="Tomlinson C."/>
            <person name="Mitreva M."/>
            <person name="Hou S."/>
            <person name="Chen J."/>
            <person name="Wollam A."/>
            <person name="Pepin K.H."/>
            <person name="Johnson M."/>
            <person name="Bhonagiri V."/>
            <person name="Zhang X."/>
            <person name="Suruliraj S."/>
            <person name="Warren W."/>
            <person name="Chinwalla A."/>
            <person name="Mardis E.R."/>
            <person name="Wilson R.K."/>
        </authorList>
    </citation>
    <scope>NUCLEOTIDE SEQUENCE [LARGE SCALE GENOMIC DNA]</scope>
    <source>
        <strain evidence="2 3">F0399</strain>
    </source>
</reference>
<comment type="caution">
    <text evidence="2">The sequence shown here is derived from an EMBL/GenBank/DDBJ whole genome shotgun (WGS) entry which is preliminary data.</text>
</comment>
<gene>
    <name evidence="2" type="ORF">HMPREF9555_01986</name>
</gene>
<evidence type="ECO:0000256" key="1">
    <source>
        <dbReference type="SAM" id="MobiDB-lite"/>
    </source>
</evidence>
<proteinExistence type="predicted"/>
<accession>E7N4N7</accession>
<feature type="region of interest" description="Disordered" evidence="1">
    <location>
        <begin position="45"/>
        <end position="79"/>
    </location>
</feature>
<dbReference type="EMBL" id="AECV01000055">
    <property type="protein sequence ID" value="EFW28869.1"/>
    <property type="molecule type" value="Genomic_DNA"/>
</dbReference>
<dbReference type="Proteomes" id="UP000004633">
    <property type="component" value="Unassembled WGS sequence"/>
</dbReference>
<organism evidence="2 3">
    <name type="scientific">Selenomonas artemidis F0399</name>
    <dbReference type="NCBI Taxonomy" id="749551"/>
    <lineage>
        <taxon>Bacteria</taxon>
        <taxon>Bacillati</taxon>
        <taxon>Bacillota</taxon>
        <taxon>Negativicutes</taxon>
        <taxon>Selenomonadales</taxon>
        <taxon>Selenomonadaceae</taxon>
        <taxon>Selenomonas</taxon>
    </lineage>
</organism>
<evidence type="ECO:0000313" key="3">
    <source>
        <dbReference type="Proteomes" id="UP000004633"/>
    </source>
</evidence>
<protein>
    <submittedName>
        <fullName evidence="2">Uncharacterized protein</fullName>
    </submittedName>
</protein>
<keyword evidence="3" id="KW-1185">Reference proteome</keyword>
<dbReference type="AlphaFoldDB" id="E7N4N7"/>
<dbReference type="HOGENOM" id="CLU_2604060_0_0_9"/>
<evidence type="ECO:0000313" key="2">
    <source>
        <dbReference type="EMBL" id="EFW28869.1"/>
    </source>
</evidence>
<sequence>MKGVRGVAHAQTVIGKGKTGDVKGTLSATVPFYSTENAVHAETDIRQVGQSRKNPLPLKDMKSFRRAPQASGILKNEAQ</sequence>